<reference evidence="4 5" key="1">
    <citation type="submission" date="2021-03" db="EMBL/GenBank/DDBJ databases">
        <title>Thermosipho ferrireducens sp.nov., an anaerobic thermophilic iron-reducing bacterium isolated from a deep-sea hydrothermal sulfide deposits.</title>
        <authorList>
            <person name="Zeng X."/>
            <person name="Chen Y."/>
            <person name="Shao Z."/>
        </authorList>
    </citation>
    <scope>NUCLEOTIDE SEQUENCE [LARGE SCALE GENOMIC DNA]</scope>
    <source>
        <strain evidence="4 5">JL129W03</strain>
    </source>
</reference>
<dbReference type="InterPro" id="IPR001670">
    <property type="entry name" value="ADH_Fe/GldA"/>
</dbReference>
<feature type="domain" description="Alcohol dehydrogenase iron-type/glycerol dehydrogenase GldA" evidence="2">
    <location>
        <begin position="18"/>
        <end position="190"/>
    </location>
</feature>
<dbReference type="InterPro" id="IPR044731">
    <property type="entry name" value="BDH-like"/>
</dbReference>
<dbReference type="InterPro" id="IPR056798">
    <property type="entry name" value="ADH_Fe_C"/>
</dbReference>
<dbReference type="EMBL" id="CP071446">
    <property type="protein sequence ID" value="QTA37562.1"/>
    <property type="molecule type" value="Genomic_DNA"/>
</dbReference>
<name>A0ABX7S7H2_9BACT</name>
<dbReference type="Proteomes" id="UP000671862">
    <property type="component" value="Chromosome"/>
</dbReference>
<evidence type="ECO:0000313" key="4">
    <source>
        <dbReference type="EMBL" id="QTA37562.1"/>
    </source>
</evidence>
<dbReference type="Gene3D" id="3.40.50.1970">
    <property type="match status" value="1"/>
</dbReference>
<dbReference type="Gene3D" id="1.20.1090.10">
    <property type="entry name" value="Dehydroquinate synthase-like - alpha domain"/>
    <property type="match status" value="1"/>
</dbReference>
<dbReference type="RefSeq" id="WP_207566286.1">
    <property type="nucleotide sequence ID" value="NZ_CP071446.1"/>
</dbReference>
<dbReference type="PANTHER" id="PTHR43633:SF1">
    <property type="entry name" value="ALCOHOL DEHYDROGENASE YQHD"/>
    <property type="match status" value="1"/>
</dbReference>
<dbReference type="SUPFAM" id="SSF56796">
    <property type="entry name" value="Dehydroquinate synthase-like"/>
    <property type="match status" value="1"/>
</dbReference>
<keyword evidence="5" id="KW-1185">Reference proteome</keyword>
<dbReference type="PANTHER" id="PTHR43633">
    <property type="entry name" value="ALCOHOL DEHYDROGENASE YQHD"/>
    <property type="match status" value="1"/>
</dbReference>
<keyword evidence="1" id="KW-0560">Oxidoreductase</keyword>
<feature type="domain" description="Fe-containing alcohol dehydrogenase-like C-terminal" evidence="3">
    <location>
        <begin position="203"/>
        <end position="398"/>
    </location>
</feature>
<evidence type="ECO:0000256" key="1">
    <source>
        <dbReference type="ARBA" id="ARBA00023002"/>
    </source>
</evidence>
<organism evidence="4 5">
    <name type="scientific">Thermosipho ferrireducens</name>
    <dbReference type="NCBI Taxonomy" id="2571116"/>
    <lineage>
        <taxon>Bacteria</taxon>
        <taxon>Thermotogati</taxon>
        <taxon>Thermotogota</taxon>
        <taxon>Thermotogae</taxon>
        <taxon>Thermotogales</taxon>
        <taxon>Fervidobacteriaceae</taxon>
        <taxon>Thermosipho</taxon>
    </lineage>
</organism>
<evidence type="ECO:0000259" key="3">
    <source>
        <dbReference type="Pfam" id="PF25137"/>
    </source>
</evidence>
<proteinExistence type="predicted"/>
<dbReference type="Pfam" id="PF25137">
    <property type="entry name" value="ADH_Fe_C"/>
    <property type="match status" value="1"/>
</dbReference>
<evidence type="ECO:0000259" key="2">
    <source>
        <dbReference type="Pfam" id="PF00465"/>
    </source>
</evidence>
<gene>
    <name evidence="4" type="ORF">JYK00_07465</name>
</gene>
<evidence type="ECO:0000313" key="5">
    <source>
        <dbReference type="Proteomes" id="UP000671862"/>
    </source>
</evidence>
<dbReference type="InterPro" id="IPR045910">
    <property type="entry name" value="AdhA-like"/>
</dbReference>
<accession>A0ABX7S7H2</accession>
<protein>
    <submittedName>
        <fullName evidence="4">Iron-containing alcohol dehydrogenase</fullName>
    </submittedName>
</protein>
<sequence length="404" mass="44134">MVESKVDIYNVFELRSKTTCYFGVGAINKIKDIADALKNIDVDKVIVVTDEIAYKVTGAWDVIEPALKEKNVEYVMYTKVSPNPTVEQIDEATKLGKDFGAKAVIGIGGGSPIDAAKSVAILLEYKDKSATELYEQKFIPTKAVPIIAVNTTHGTGTEVDRFAVASILDKKYKPAIAYDCIYPMFAIDDPELMKTLPYNQTKYTSIDAVNHVTEAATTLVASPYSILLAKETIRLITKYLPQALAHPEDLTARYYLLYASAIAGISFDNGLLHFTHALEHPLSAVKPDLAHGLGLAILLPAVVKHIYPAQPEVLAEIYEPIVPDLKGVPGEAEKIAAGIENWLFTLGITEKLEDIGFKEDDIPHLVELAMNTPSLGLLLSMAPVKATKEAITEIYKNSLKSISK</sequence>
<dbReference type="Pfam" id="PF00465">
    <property type="entry name" value="Fe-ADH"/>
    <property type="match status" value="1"/>
</dbReference>
<dbReference type="CDD" id="cd08186">
    <property type="entry name" value="Fe-ADH-like"/>
    <property type="match status" value="1"/>
</dbReference>